<dbReference type="STRING" id="89524.SAMN05444370_12143"/>
<feature type="domain" description="SpoVT-AbrB" evidence="1">
    <location>
        <begin position="7"/>
        <end position="52"/>
    </location>
</feature>
<dbReference type="Gene3D" id="2.10.260.10">
    <property type="match status" value="1"/>
</dbReference>
<accession>A0A1H4FEV1</accession>
<dbReference type="SMART" id="SM00966">
    <property type="entry name" value="SpoVT_AbrB"/>
    <property type="match status" value="1"/>
</dbReference>
<evidence type="ECO:0000313" key="2">
    <source>
        <dbReference type="EMBL" id="SEA95815.1"/>
    </source>
</evidence>
<dbReference type="GO" id="GO:0003677">
    <property type="term" value="F:DNA binding"/>
    <property type="evidence" value="ECO:0007669"/>
    <property type="project" value="InterPro"/>
</dbReference>
<dbReference type="NCBIfam" id="TIGR01439">
    <property type="entry name" value="lp_hng_hel_AbrB"/>
    <property type="match status" value="1"/>
</dbReference>
<dbReference type="InterPro" id="IPR007159">
    <property type="entry name" value="SpoVT-AbrB_dom"/>
</dbReference>
<gene>
    <name evidence="2" type="ORF">SAMN05444370_12143</name>
</gene>
<organism evidence="2 3">
    <name type="scientific">Rubrimonas cliftonensis</name>
    <dbReference type="NCBI Taxonomy" id="89524"/>
    <lineage>
        <taxon>Bacteria</taxon>
        <taxon>Pseudomonadati</taxon>
        <taxon>Pseudomonadota</taxon>
        <taxon>Alphaproteobacteria</taxon>
        <taxon>Rhodobacterales</taxon>
        <taxon>Paracoccaceae</taxon>
        <taxon>Rubrimonas</taxon>
    </lineage>
</organism>
<evidence type="ECO:0000259" key="1">
    <source>
        <dbReference type="SMART" id="SM00966"/>
    </source>
</evidence>
<sequence length="72" mass="7923">MSMTETATLSSKFQISIPKAIRAAQNWEAGLTFAFIPKGSGVLLVPIPKRETLKGIARGARAEDYRDRSDRT</sequence>
<protein>
    <submittedName>
        <fullName evidence="2">Looped-hinge helix DNA binding domain-containing protein, AbrB family</fullName>
    </submittedName>
</protein>
<evidence type="ECO:0000313" key="3">
    <source>
        <dbReference type="Proteomes" id="UP000198703"/>
    </source>
</evidence>
<dbReference type="Proteomes" id="UP000198703">
    <property type="component" value="Unassembled WGS sequence"/>
</dbReference>
<dbReference type="AlphaFoldDB" id="A0A1H4FEV1"/>
<proteinExistence type="predicted"/>
<keyword evidence="3" id="KW-1185">Reference proteome</keyword>
<dbReference type="SUPFAM" id="SSF89447">
    <property type="entry name" value="AbrB/MazE/MraZ-like"/>
    <property type="match status" value="1"/>
</dbReference>
<dbReference type="InterPro" id="IPR037914">
    <property type="entry name" value="SpoVT-AbrB_sf"/>
</dbReference>
<dbReference type="EMBL" id="FNQM01000021">
    <property type="protein sequence ID" value="SEA95815.1"/>
    <property type="molecule type" value="Genomic_DNA"/>
</dbReference>
<reference evidence="2 3" key="1">
    <citation type="submission" date="2016-10" db="EMBL/GenBank/DDBJ databases">
        <authorList>
            <person name="de Groot N.N."/>
        </authorList>
    </citation>
    <scope>NUCLEOTIDE SEQUENCE [LARGE SCALE GENOMIC DNA]</scope>
    <source>
        <strain evidence="2 3">DSM 15345</strain>
    </source>
</reference>
<name>A0A1H4FEV1_9RHOB</name>